<comment type="similarity">
    <text evidence="1">Belongs to the TRIM/RBCC family.</text>
</comment>
<dbReference type="OrthoDB" id="264520at2759"/>
<evidence type="ECO:0000256" key="4">
    <source>
        <dbReference type="ARBA" id="ARBA00022771"/>
    </source>
</evidence>
<feature type="domain" description="B box-type" evidence="11">
    <location>
        <begin position="245"/>
        <end position="286"/>
    </location>
</feature>
<feature type="coiled-coil region" evidence="8">
    <location>
        <begin position="344"/>
        <end position="386"/>
    </location>
</feature>
<dbReference type="GO" id="GO:0008270">
    <property type="term" value="F:zinc ion binding"/>
    <property type="evidence" value="ECO:0007669"/>
    <property type="project" value="UniProtKB-KW"/>
</dbReference>
<evidence type="ECO:0000259" key="11">
    <source>
        <dbReference type="PROSITE" id="PS50119"/>
    </source>
</evidence>
<dbReference type="Pfam" id="PF00643">
    <property type="entry name" value="zf-B_box"/>
    <property type="match status" value="1"/>
</dbReference>
<proteinExistence type="inferred from homology"/>
<dbReference type="EMBL" id="OV121136">
    <property type="protein sequence ID" value="CAH0556993.1"/>
    <property type="molecule type" value="Genomic_DNA"/>
</dbReference>
<evidence type="ECO:0000259" key="10">
    <source>
        <dbReference type="PROSITE" id="PS50089"/>
    </source>
</evidence>
<evidence type="ECO:0000256" key="1">
    <source>
        <dbReference type="ARBA" id="ARBA00008518"/>
    </source>
</evidence>
<feature type="domain" description="B box-type" evidence="11">
    <location>
        <begin position="186"/>
        <end position="233"/>
    </location>
</feature>
<evidence type="ECO:0000313" key="12">
    <source>
        <dbReference type="EMBL" id="CAH0556993.1"/>
    </source>
</evidence>
<dbReference type="PANTHER" id="PTHR25462:SF291">
    <property type="entry name" value="E3 UBIQUITIN-PROTEIN LIGASE TRIM45"/>
    <property type="match status" value="1"/>
</dbReference>
<evidence type="ECO:0000256" key="6">
    <source>
        <dbReference type="PROSITE-ProRule" id="PRU00024"/>
    </source>
</evidence>
<dbReference type="InterPro" id="IPR017907">
    <property type="entry name" value="Znf_RING_CS"/>
</dbReference>
<accession>A0A9P0B3Z5</accession>
<dbReference type="SUPFAM" id="SSF57845">
    <property type="entry name" value="B-box zinc-binding domain"/>
    <property type="match status" value="1"/>
</dbReference>
<sequence length="632" mass="70338">MLELDRMSYIFGSFARRRQSQEASSAKRRSIEPLKIVHDRSKSQPHAKKSVTISSPRAKSVCGLPFDEGKFKCSMCTKQFVDPRVLPCLHTFCLGCLQELESSNKPTWYDEESASKSDSTDSRKTSSGGSGYQSDKEKRGSPTNSCLILCPSCGARVVIPPEGSNGFPPNYTLQHRMVLATLNAPETYILCDLCSSEVTATSRCSECAISFCLNCEEVHQRRKSTSDHEILSLEEARRRGITRIRRQIMCIKHPDLELSVFCSSCSQVICRECVSESHRGHLCEPISRVAKSHFTNMRLAVDKAKSVMEQSAVAANRLHMTSKKIEAQCVKVQGEVEKFIESYIKSVEDHKESLLGQIKQVKEDKLDAINQEKINLQQKINDARDVAYFLDELLYDGTDVEVLSFVKPVMDKMEGCTYGKIVSPRLSDSITFLPEEAVQCDNNFYTLYGVISTQSVSPRHCVIKTEGLHNLRVGKQAEIILETRDCNDTPLDRGGELVMVEIRYKDVAVSRSLHVNVEDNRDGTYSIAFVPDVAGKLVLSVLVKGEKIKDNPFPFVVRSLKPHHGIYHCCTFCSSGGSKDACCGCGGGMPGGYKGCGHGHDGHPGKRHWSCCGNVLEHSECNKSNSHYQFTL</sequence>
<evidence type="ECO:0000256" key="2">
    <source>
        <dbReference type="ARBA" id="ARBA00022723"/>
    </source>
</evidence>
<dbReference type="SUPFAM" id="SSF81296">
    <property type="entry name" value="E set domains"/>
    <property type="match status" value="1"/>
</dbReference>
<dbReference type="InterPro" id="IPR001841">
    <property type="entry name" value="Znf_RING"/>
</dbReference>
<evidence type="ECO:0000256" key="9">
    <source>
        <dbReference type="SAM" id="MobiDB-lite"/>
    </source>
</evidence>
<dbReference type="SMART" id="SM00184">
    <property type="entry name" value="RING"/>
    <property type="match status" value="1"/>
</dbReference>
<feature type="domain" description="RING-type" evidence="10">
    <location>
        <begin position="73"/>
        <end position="106"/>
    </location>
</feature>
<evidence type="ECO:0000256" key="7">
    <source>
        <dbReference type="PROSITE-ProRule" id="PRU00087"/>
    </source>
</evidence>
<dbReference type="InterPro" id="IPR013783">
    <property type="entry name" value="Ig-like_fold"/>
</dbReference>
<dbReference type="Proteomes" id="UP001154078">
    <property type="component" value="Chromosome 5"/>
</dbReference>
<dbReference type="InterPro" id="IPR027370">
    <property type="entry name" value="Znf-RING_euk"/>
</dbReference>
<dbReference type="PROSITE" id="PS00518">
    <property type="entry name" value="ZF_RING_1"/>
    <property type="match status" value="1"/>
</dbReference>
<evidence type="ECO:0000256" key="5">
    <source>
        <dbReference type="ARBA" id="ARBA00022833"/>
    </source>
</evidence>
<keyword evidence="8" id="KW-0175">Coiled coil</keyword>
<dbReference type="GO" id="GO:0005654">
    <property type="term" value="C:nucleoplasm"/>
    <property type="evidence" value="ECO:0007669"/>
    <property type="project" value="TreeGrafter"/>
</dbReference>
<dbReference type="InterPro" id="IPR013083">
    <property type="entry name" value="Znf_RING/FYVE/PHD"/>
</dbReference>
<dbReference type="PROSITE" id="PS50089">
    <property type="entry name" value="ZF_RING_2"/>
    <property type="match status" value="1"/>
</dbReference>
<dbReference type="SMART" id="SM00557">
    <property type="entry name" value="IG_FLMN"/>
    <property type="match status" value="1"/>
</dbReference>
<dbReference type="Pfam" id="PF00630">
    <property type="entry name" value="Filamin"/>
    <property type="match status" value="1"/>
</dbReference>
<dbReference type="PROSITE" id="PS50194">
    <property type="entry name" value="FILAMIN_REPEAT"/>
    <property type="match status" value="1"/>
</dbReference>
<keyword evidence="4 6" id="KW-0863">Zinc-finger</keyword>
<dbReference type="PROSITE" id="PS50119">
    <property type="entry name" value="ZF_BBOX"/>
    <property type="match status" value="2"/>
</dbReference>
<dbReference type="AlphaFoldDB" id="A0A9P0B3Z5"/>
<dbReference type="Gene3D" id="3.30.160.60">
    <property type="entry name" value="Classic Zinc Finger"/>
    <property type="match status" value="1"/>
</dbReference>
<name>A0A9P0B3Z5_BRAAE</name>
<dbReference type="Gene3D" id="2.60.40.10">
    <property type="entry name" value="Immunoglobulins"/>
    <property type="match status" value="1"/>
</dbReference>
<dbReference type="SMART" id="SM00336">
    <property type="entry name" value="BBOX"/>
    <property type="match status" value="2"/>
</dbReference>
<organism evidence="12 13">
    <name type="scientific">Brassicogethes aeneus</name>
    <name type="common">Rape pollen beetle</name>
    <name type="synonym">Meligethes aeneus</name>
    <dbReference type="NCBI Taxonomy" id="1431903"/>
    <lineage>
        <taxon>Eukaryota</taxon>
        <taxon>Metazoa</taxon>
        <taxon>Ecdysozoa</taxon>
        <taxon>Arthropoda</taxon>
        <taxon>Hexapoda</taxon>
        <taxon>Insecta</taxon>
        <taxon>Pterygota</taxon>
        <taxon>Neoptera</taxon>
        <taxon>Endopterygota</taxon>
        <taxon>Coleoptera</taxon>
        <taxon>Polyphaga</taxon>
        <taxon>Cucujiformia</taxon>
        <taxon>Nitidulidae</taxon>
        <taxon>Meligethinae</taxon>
        <taxon>Brassicogethes</taxon>
    </lineage>
</organism>
<feature type="repeat" description="Filamin" evidence="7">
    <location>
        <begin position="453"/>
        <end position="557"/>
    </location>
</feature>
<evidence type="ECO:0000256" key="3">
    <source>
        <dbReference type="ARBA" id="ARBA00022737"/>
    </source>
</evidence>
<dbReference type="Pfam" id="PF13445">
    <property type="entry name" value="zf-RING_UBOX"/>
    <property type="match status" value="1"/>
</dbReference>
<dbReference type="InterPro" id="IPR047153">
    <property type="entry name" value="TRIM45/56/19-like"/>
</dbReference>
<reference evidence="12" key="1">
    <citation type="submission" date="2021-12" db="EMBL/GenBank/DDBJ databases">
        <authorList>
            <person name="King R."/>
        </authorList>
    </citation>
    <scope>NUCLEOTIDE SEQUENCE</scope>
</reference>
<keyword evidence="2" id="KW-0479">Metal-binding</keyword>
<dbReference type="InterPro" id="IPR001298">
    <property type="entry name" value="Filamin/ABP280_rpt"/>
</dbReference>
<evidence type="ECO:0000313" key="13">
    <source>
        <dbReference type="Proteomes" id="UP001154078"/>
    </source>
</evidence>
<dbReference type="SUPFAM" id="SSF57850">
    <property type="entry name" value="RING/U-box"/>
    <property type="match status" value="1"/>
</dbReference>
<protein>
    <recommendedName>
        <fullName evidence="14">Tripartite motif-containing protein 45</fullName>
    </recommendedName>
</protein>
<evidence type="ECO:0008006" key="14">
    <source>
        <dbReference type="Google" id="ProtNLM"/>
    </source>
</evidence>
<dbReference type="GO" id="GO:0061630">
    <property type="term" value="F:ubiquitin protein ligase activity"/>
    <property type="evidence" value="ECO:0007669"/>
    <property type="project" value="TreeGrafter"/>
</dbReference>
<keyword evidence="5" id="KW-0862">Zinc</keyword>
<keyword evidence="3" id="KW-0677">Repeat</keyword>
<feature type="region of interest" description="Disordered" evidence="9">
    <location>
        <begin position="108"/>
        <end position="142"/>
    </location>
</feature>
<keyword evidence="13" id="KW-1185">Reference proteome</keyword>
<dbReference type="InterPro" id="IPR000315">
    <property type="entry name" value="Znf_B-box"/>
</dbReference>
<dbReference type="PANTHER" id="PTHR25462">
    <property type="entry name" value="BONUS, ISOFORM C-RELATED"/>
    <property type="match status" value="1"/>
</dbReference>
<dbReference type="Gene3D" id="3.30.40.10">
    <property type="entry name" value="Zinc/RING finger domain, C3HC4 (zinc finger)"/>
    <property type="match status" value="1"/>
</dbReference>
<dbReference type="InterPro" id="IPR017868">
    <property type="entry name" value="Filamin/ABP280_repeat-like"/>
</dbReference>
<evidence type="ECO:0000256" key="8">
    <source>
        <dbReference type="SAM" id="Coils"/>
    </source>
</evidence>
<dbReference type="InterPro" id="IPR014756">
    <property type="entry name" value="Ig_E-set"/>
</dbReference>
<gene>
    <name evidence="12" type="ORF">MELIAE_LOCUS7804</name>
</gene>
<feature type="compositionally biased region" description="Basic and acidic residues" evidence="9">
    <location>
        <begin position="113"/>
        <end position="124"/>
    </location>
</feature>